<evidence type="ECO:0000256" key="2">
    <source>
        <dbReference type="PIRSR" id="PIRSR605754-1"/>
    </source>
</evidence>
<dbReference type="NCBIfam" id="NF033745">
    <property type="entry name" value="class_C_sortase"/>
    <property type="match status" value="1"/>
</dbReference>
<proteinExistence type="predicted"/>
<dbReference type="GO" id="GO:0016787">
    <property type="term" value="F:hydrolase activity"/>
    <property type="evidence" value="ECO:0007669"/>
    <property type="project" value="UniProtKB-KW"/>
</dbReference>
<sequence length="292" mass="32628">MKKDTLWRLVRVLVILVGIGVLAYPSLSEYLAERNSSRVTSSYDDTVARAEQARLDQLLAQAQGYNRQLAGASAGQAPLSDDNGNPITPESYWDLLNVDSTGMMGYIEIPKLNTTIPIYHGTEEAVLQVGVGHLQNTSLPVGGESTHAALSGHRGLPTRSLFTDLDKLEVGDIFYIRVLNQTLCYTVDQILTVLPSEMDALAIEEEKDYVTLITCTPYGINSHRLLVRGVRTPYDPQQYQEETAETLSFWQRMPIQYRHMLTGAAVLVVILLLRWIVIALAGFVKRRKQQHE</sequence>
<dbReference type="OrthoDB" id="1648028at2"/>
<dbReference type="InterPro" id="IPR023365">
    <property type="entry name" value="Sortase_dom-sf"/>
</dbReference>
<feature type="active site" description="Acyl-thioester intermediate" evidence="2">
    <location>
        <position position="215"/>
    </location>
</feature>
<keyword evidence="3" id="KW-0812">Transmembrane</keyword>
<keyword evidence="3" id="KW-1133">Transmembrane helix</keyword>
<dbReference type="Gene3D" id="2.40.260.10">
    <property type="entry name" value="Sortase"/>
    <property type="match status" value="1"/>
</dbReference>
<feature type="transmembrane region" description="Helical" evidence="3">
    <location>
        <begin position="260"/>
        <end position="284"/>
    </location>
</feature>
<dbReference type="EMBL" id="SLUM01000030">
    <property type="protein sequence ID" value="TCL53598.1"/>
    <property type="molecule type" value="Genomic_DNA"/>
</dbReference>
<dbReference type="RefSeq" id="WP_058964421.1">
    <property type="nucleotide sequence ID" value="NZ_CABKVM010000017.1"/>
</dbReference>
<dbReference type="InterPro" id="IPR042002">
    <property type="entry name" value="Sortase_C"/>
</dbReference>
<gene>
    <name evidence="4" type="ORF">EDD77_13019</name>
</gene>
<dbReference type="Proteomes" id="UP000295184">
    <property type="component" value="Unassembled WGS sequence"/>
</dbReference>
<dbReference type="SUPFAM" id="SSF63817">
    <property type="entry name" value="Sortase"/>
    <property type="match status" value="1"/>
</dbReference>
<dbReference type="CDD" id="cd05827">
    <property type="entry name" value="Sortase_C"/>
    <property type="match status" value="1"/>
</dbReference>
<dbReference type="AlphaFoldDB" id="A0A4R1QJ01"/>
<feature type="active site" description="Proton donor/acceptor" evidence="2">
    <location>
        <position position="153"/>
    </location>
</feature>
<reference evidence="4 5" key="1">
    <citation type="submission" date="2019-03" db="EMBL/GenBank/DDBJ databases">
        <title>Genomic Encyclopedia of Type Strains, Phase IV (KMG-IV): sequencing the most valuable type-strain genomes for metagenomic binning, comparative biology and taxonomic classification.</title>
        <authorList>
            <person name="Goeker M."/>
        </authorList>
    </citation>
    <scope>NUCLEOTIDE SEQUENCE [LARGE SCALE GENOMIC DNA]</scope>
    <source>
        <strain evidence="4 5">DSM 100451</strain>
    </source>
</reference>
<protein>
    <submittedName>
        <fullName evidence="4">Sortase A</fullName>
    </submittedName>
</protein>
<keyword evidence="3" id="KW-0472">Membrane</keyword>
<comment type="caution">
    <text evidence="4">The sequence shown here is derived from an EMBL/GenBank/DDBJ whole genome shotgun (WGS) entry which is preliminary data.</text>
</comment>
<dbReference type="NCBIfam" id="TIGR01076">
    <property type="entry name" value="sortase_fam"/>
    <property type="match status" value="1"/>
</dbReference>
<evidence type="ECO:0000313" key="5">
    <source>
        <dbReference type="Proteomes" id="UP000295184"/>
    </source>
</evidence>
<accession>A0A4R1QJ01</accession>
<organism evidence="4 5">
    <name type="scientific">Allofournierella massiliensis</name>
    <dbReference type="NCBI Taxonomy" id="1650663"/>
    <lineage>
        <taxon>Bacteria</taxon>
        <taxon>Bacillati</taxon>
        <taxon>Bacillota</taxon>
        <taxon>Clostridia</taxon>
        <taxon>Eubacteriales</taxon>
        <taxon>Oscillospiraceae</taxon>
        <taxon>Allofournierella</taxon>
    </lineage>
</organism>
<name>A0A4R1QJ01_9FIRM</name>
<keyword evidence="1" id="KW-0378">Hydrolase</keyword>
<evidence type="ECO:0000256" key="1">
    <source>
        <dbReference type="ARBA" id="ARBA00022801"/>
    </source>
</evidence>
<evidence type="ECO:0000313" key="4">
    <source>
        <dbReference type="EMBL" id="TCL53598.1"/>
    </source>
</evidence>
<dbReference type="InterPro" id="IPR005754">
    <property type="entry name" value="Sortase"/>
</dbReference>
<evidence type="ECO:0000256" key="3">
    <source>
        <dbReference type="SAM" id="Phobius"/>
    </source>
</evidence>
<dbReference type="STRING" id="1650663.GCA_001486665_02030"/>
<dbReference type="Pfam" id="PF04203">
    <property type="entry name" value="Sortase"/>
    <property type="match status" value="1"/>
</dbReference>